<protein>
    <submittedName>
        <fullName evidence="4">PLC-like phosphodiesterase</fullName>
    </submittedName>
</protein>
<comment type="caution">
    <text evidence="4">The sequence shown here is derived from an EMBL/GenBank/DDBJ whole genome shotgun (WGS) entry which is preliminary data.</text>
</comment>
<proteinExistence type="predicted"/>
<evidence type="ECO:0000256" key="1">
    <source>
        <dbReference type="SAM" id="MobiDB-lite"/>
    </source>
</evidence>
<accession>A0AA38RQA4</accession>
<reference evidence="4" key="1">
    <citation type="submission" date="2022-07" db="EMBL/GenBank/DDBJ databases">
        <title>Fungi with potential for degradation of polypropylene.</title>
        <authorList>
            <person name="Gostincar C."/>
        </authorList>
    </citation>
    <scope>NUCLEOTIDE SEQUENCE</scope>
    <source>
        <strain evidence="4">EXF-13287</strain>
    </source>
</reference>
<keyword evidence="2" id="KW-1133">Transmembrane helix</keyword>
<dbReference type="GO" id="GO:0008081">
    <property type="term" value="F:phosphoric diester hydrolase activity"/>
    <property type="evidence" value="ECO:0007669"/>
    <property type="project" value="InterPro"/>
</dbReference>
<feature type="compositionally biased region" description="Low complexity" evidence="1">
    <location>
        <begin position="7"/>
        <end position="21"/>
    </location>
</feature>
<dbReference type="PANTHER" id="PTHR43805:SF1">
    <property type="entry name" value="GP-PDE DOMAIN-CONTAINING PROTEIN"/>
    <property type="match status" value="1"/>
</dbReference>
<evidence type="ECO:0000256" key="2">
    <source>
        <dbReference type="SAM" id="Phobius"/>
    </source>
</evidence>
<dbReference type="InterPro" id="IPR017946">
    <property type="entry name" value="PLC-like_Pdiesterase_TIM-brl"/>
</dbReference>
<dbReference type="AlphaFoldDB" id="A0AA38RQA4"/>
<dbReference type="Proteomes" id="UP001174691">
    <property type="component" value="Unassembled WGS sequence"/>
</dbReference>
<name>A0AA38RQA4_9PEZI</name>
<dbReference type="PANTHER" id="PTHR43805">
    <property type="entry name" value="GLYCEROPHOSPHORYL DIESTER PHOSPHODIESTERASE"/>
    <property type="match status" value="1"/>
</dbReference>
<evidence type="ECO:0000259" key="3">
    <source>
        <dbReference type="PROSITE" id="PS51704"/>
    </source>
</evidence>
<dbReference type="GO" id="GO:0006629">
    <property type="term" value="P:lipid metabolic process"/>
    <property type="evidence" value="ECO:0007669"/>
    <property type="project" value="InterPro"/>
</dbReference>
<dbReference type="Pfam" id="PF03009">
    <property type="entry name" value="GDPD"/>
    <property type="match status" value="1"/>
</dbReference>
<feature type="transmembrane region" description="Helical" evidence="2">
    <location>
        <begin position="300"/>
        <end position="317"/>
    </location>
</feature>
<dbReference type="CDD" id="cd08570">
    <property type="entry name" value="GDPD_YPL206cp_fungi"/>
    <property type="match status" value="1"/>
</dbReference>
<keyword evidence="5" id="KW-1185">Reference proteome</keyword>
<evidence type="ECO:0000313" key="4">
    <source>
        <dbReference type="EMBL" id="KAJ9154682.1"/>
    </source>
</evidence>
<dbReference type="PROSITE" id="PS51704">
    <property type="entry name" value="GP_PDE"/>
    <property type="match status" value="1"/>
</dbReference>
<dbReference type="SUPFAM" id="SSF51695">
    <property type="entry name" value="PLC-like phosphodiesterases"/>
    <property type="match status" value="1"/>
</dbReference>
<dbReference type="EMBL" id="JANBVN010000056">
    <property type="protein sequence ID" value="KAJ9154682.1"/>
    <property type="molecule type" value="Genomic_DNA"/>
</dbReference>
<keyword evidence="2" id="KW-0812">Transmembrane</keyword>
<gene>
    <name evidence="4" type="ORF">NKR19_g4510</name>
</gene>
<keyword evidence="2" id="KW-0472">Membrane</keyword>
<evidence type="ECO:0000313" key="5">
    <source>
        <dbReference type="Proteomes" id="UP001174691"/>
    </source>
</evidence>
<dbReference type="Gene3D" id="3.20.20.190">
    <property type="entry name" value="Phosphatidylinositol (PI) phosphodiesterase"/>
    <property type="match status" value="1"/>
</dbReference>
<feature type="region of interest" description="Disordered" evidence="1">
    <location>
        <begin position="1"/>
        <end position="35"/>
    </location>
</feature>
<sequence>MMAFERSPLLESKLSSTTSTSPFATPLPQQSGSDDNVQLPVAIAHRGYKAAYPENTLRAFSAAVDIGAHAIETDIHLSKDKVVVLSHDATLKRCFGKKEKLAECDWSYLSTLETLAEPKQHMPRLVDLLAYLARPENERVWVLLDIKRDDDADELLGATAAAIASVESAVRWEKRVVLGAWSERYVELCRKHLPGFAVAFINWSLTEAERMLRESDVWFNLLQPSLVGPCGSRFIEEARSEGRPLFVWTVNRERWMHWSIRKGVDGVITDDPKLFLEVCEKWRAGGGQRRTTPGQFLRQVFVQFMMTAFAPLIWLVVRRKRIDKKRMVPVKV</sequence>
<dbReference type="InterPro" id="IPR030395">
    <property type="entry name" value="GP_PDE_dom"/>
</dbReference>
<organism evidence="4 5">
    <name type="scientific">Coniochaeta hoffmannii</name>
    <dbReference type="NCBI Taxonomy" id="91930"/>
    <lineage>
        <taxon>Eukaryota</taxon>
        <taxon>Fungi</taxon>
        <taxon>Dikarya</taxon>
        <taxon>Ascomycota</taxon>
        <taxon>Pezizomycotina</taxon>
        <taxon>Sordariomycetes</taxon>
        <taxon>Sordariomycetidae</taxon>
        <taxon>Coniochaetales</taxon>
        <taxon>Coniochaetaceae</taxon>
        <taxon>Coniochaeta</taxon>
    </lineage>
</organism>
<feature type="domain" description="GP-PDE" evidence="3">
    <location>
        <begin position="40"/>
        <end position="279"/>
    </location>
</feature>